<reference evidence="6" key="1">
    <citation type="submission" date="2016-03" db="EMBL/GenBank/DDBJ databases">
        <title>Choanephora cucurbitarum.</title>
        <authorList>
            <person name="Min B."/>
            <person name="Park H."/>
            <person name="Park J.-H."/>
            <person name="Shin H.-D."/>
            <person name="Choi I.-G."/>
        </authorList>
    </citation>
    <scope>NUCLEOTIDE SEQUENCE [LARGE SCALE GENOMIC DNA]</scope>
    <source>
        <strain evidence="6">KUS-F28377</strain>
    </source>
</reference>
<keyword evidence="3" id="KW-0472">Membrane</keyword>
<accession>A0A1C7NEG3</accession>
<evidence type="ECO:0000313" key="6">
    <source>
        <dbReference type="EMBL" id="OBZ85744.1"/>
    </source>
</evidence>
<dbReference type="PANTHER" id="PTHR21146:SF0">
    <property type="entry name" value="BLOC-1-RELATED COMPLEX SUBUNIT 8"/>
    <property type="match status" value="1"/>
</dbReference>
<dbReference type="OrthoDB" id="10044187at2759"/>
<evidence type="ECO:0000256" key="5">
    <source>
        <dbReference type="SAM" id="MobiDB-lite"/>
    </source>
</evidence>
<dbReference type="InParanoid" id="A0A1C7NEG3"/>
<comment type="caution">
    <text evidence="6">The sequence shown here is derived from an EMBL/GenBank/DDBJ whole genome shotgun (WGS) entry which is preliminary data.</text>
</comment>
<dbReference type="Proteomes" id="UP000093000">
    <property type="component" value="Unassembled WGS sequence"/>
</dbReference>
<keyword evidence="4" id="KW-0458">Lysosome</keyword>
<organism evidence="6 7">
    <name type="scientific">Choanephora cucurbitarum</name>
    <dbReference type="NCBI Taxonomy" id="101091"/>
    <lineage>
        <taxon>Eukaryota</taxon>
        <taxon>Fungi</taxon>
        <taxon>Fungi incertae sedis</taxon>
        <taxon>Mucoromycota</taxon>
        <taxon>Mucoromycotina</taxon>
        <taxon>Mucoromycetes</taxon>
        <taxon>Mucorales</taxon>
        <taxon>Mucorineae</taxon>
        <taxon>Choanephoraceae</taxon>
        <taxon>Choanephoroideae</taxon>
        <taxon>Choanephora</taxon>
    </lineage>
</organism>
<feature type="region of interest" description="Disordered" evidence="5">
    <location>
        <begin position="1"/>
        <end position="24"/>
    </location>
</feature>
<dbReference type="EMBL" id="LUGH01000364">
    <property type="protein sequence ID" value="OBZ85744.1"/>
    <property type="molecule type" value="Genomic_DNA"/>
</dbReference>
<protein>
    <submittedName>
        <fullName evidence="6">Protein MEF2BNB</fullName>
    </submittedName>
</protein>
<name>A0A1C7NEG3_9FUNG</name>
<dbReference type="AlphaFoldDB" id="A0A1C7NEG3"/>
<evidence type="ECO:0000256" key="1">
    <source>
        <dbReference type="ARBA" id="ARBA00004656"/>
    </source>
</evidence>
<gene>
    <name evidence="6" type="ORF">A0J61_06201</name>
</gene>
<proteinExistence type="inferred from homology"/>
<evidence type="ECO:0000256" key="4">
    <source>
        <dbReference type="ARBA" id="ARBA00023228"/>
    </source>
</evidence>
<sequence>MTSKSLLIPTQKKERPASICSATSSSSARSYSWTAAFSLDQLSLYSKKTFGEQEEKKKRRQQERIKQIAGGFNHILLLSLNDCSVGLYRVLDHIHRRIPKIVETKKKVRSSSQRVETAILDIEDVRKNVCELEQIESFFNISQMIEQSIAIVKKPTDIK</sequence>
<dbReference type="Pfam" id="PF10167">
    <property type="entry name" value="BORCS8"/>
    <property type="match status" value="1"/>
</dbReference>
<keyword evidence="7" id="KW-1185">Reference proteome</keyword>
<evidence type="ECO:0000256" key="2">
    <source>
        <dbReference type="ARBA" id="ARBA00010463"/>
    </source>
</evidence>
<dbReference type="InterPro" id="IPR019320">
    <property type="entry name" value="BORCS8"/>
</dbReference>
<comment type="similarity">
    <text evidence="2">Belongs to the BORCS8 family.</text>
</comment>
<dbReference type="PANTHER" id="PTHR21146">
    <property type="entry name" value="MEF2B PROTEIN"/>
    <property type="match status" value="1"/>
</dbReference>
<evidence type="ECO:0000313" key="7">
    <source>
        <dbReference type="Proteomes" id="UP000093000"/>
    </source>
</evidence>
<comment type="subcellular location">
    <subcellularLocation>
        <location evidence="1">Lysosome membrane</location>
    </subcellularLocation>
</comment>
<evidence type="ECO:0000256" key="3">
    <source>
        <dbReference type="ARBA" id="ARBA00023136"/>
    </source>
</evidence>